<dbReference type="PANTHER" id="PTHR43185">
    <property type="entry name" value="FERROUS IRON TRANSPORT PROTEIN B"/>
    <property type="match status" value="1"/>
</dbReference>
<evidence type="ECO:0000313" key="18">
    <source>
        <dbReference type="EMBL" id="SEH95271.1"/>
    </source>
</evidence>
<feature type="transmembrane region" description="Helical" evidence="16">
    <location>
        <begin position="228"/>
        <end position="247"/>
    </location>
</feature>
<dbReference type="InterPro" id="IPR030389">
    <property type="entry name" value="G_FEOB_dom"/>
</dbReference>
<keyword evidence="8 16" id="KW-1133">Transmembrane helix</keyword>
<evidence type="ECO:0000256" key="10">
    <source>
        <dbReference type="ARBA" id="ARBA00023065"/>
    </source>
</evidence>
<feature type="binding site" evidence="14">
    <location>
        <begin position="10"/>
        <end position="17"/>
    </location>
    <ligand>
        <name>GTP</name>
        <dbReference type="ChEBI" id="CHEBI:37565"/>
        <label>1</label>
    </ligand>
</feature>
<dbReference type="Proteomes" id="UP000198988">
    <property type="component" value="Unassembled WGS sequence"/>
</dbReference>
<feature type="transmembrane region" description="Helical" evidence="16">
    <location>
        <begin position="687"/>
        <end position="705"/>
    </location>
</feature>
<evidence type="ECO:0000256" key="8">
    <source>
        <dbReference type="ARBA" id="ARBA00022989"/>
    </source>
</evidence>
<feature type="binding site" evidence="14">
    <location>
        <begin position="35"/>
        <end position="39"/>
    </location>
    <ligand>
        <name>GTP</name>
        <dbReference type="ChEBI" id="CHEBI:37565"/>
        <label>2</label>
    </ligand>
</feature>
<evidence type="ECO:0000256" key="2">
    <source>
        <dbReference type="ARBA" id="ARBA00022448"/>
    </source>
</evidence>
<evidence type="ECO:0000256" key="9">
    <source>
        <dbReference type="ARBA" id="ARBA00023004"/>
    </source>
</evidence>
<keyword evidence="12 16" id="KW-0472">Membrane</keyword>
<feature type="binding site" evidence="15">
    <location>
        <position position="25"/>
    </location>
    <ligand>
        <name>Mg(2+)</name>
        <dbReference type="ChEBI" id="CHEBI:18420"/>
        <label>2</label>
    </ligand>
</feature>
<dbReference type="RefSeq" id="WP_090717095.1">
    <property type="nucleotide sequence ID" value="NZ_CDSC02000361.1"/>
</dbReference>
<evidence type="ECO:0000256" key="13">
    <source>
        <dbReference type="NCBIfam" id="TIGR00437"/>
    </source>
</evidence>
<dbReference type="PANTHER" id="PTHR43185:SF1">
    <property type="entry name" value="FE(2+) TRANSPORTER FEOB"/>
    <property type="match status" value="1"/>
</dbReference>
<feature type="transmembrane region" description="Helical" evidence="16">
    <location>
        <begin position="655"/>
        <end position="675"/>
    </location>
</feature>
<dbReference type="Gene3D" id="3.40.50.300">
    <property type="entry name" value="P-loop containing nucleotide triphosphate hydrolases"/>
    <property type="match status" value="1"/>
</dbReference>
<dbReference type="Pfam" id="PF07664">
    <property type="entry name" value="FeoB_C"/>
    <property type="match status" value="1"/>
</dbReference>
<feature type="binding site" evidence="15">
    <location>
        <position position="24"/>
    </location>
    <ligand>
        <name>Mg(2+)</name>
        <dbReference type="ChEBI" id="CHEBI:18420"/>
        <label>2</label>
    </ligand>
</feature>
<dbReference type="FunFam" id="3.40.50.300:FF:000426">
    <property type="entry name" value="Ferrous iron transport protein B"/>
    <property type="match status" value="1"/>
</dbReference>
<name>A0A1H6M8H9_9GAMM</name>
<dbReference type="OrthoDB" id="9809127at2"/>
<feature type="transmembrane region" description="Helical" evidence="16">
    <location>
        <begin position="627"/>
        <end position="648"/>
    </location>
</feature>
<keyword evidence="7 14" id="KW-0547">Nucleotide-binding</keyword>
<evidence type="ECO:0000256" key="7">
    <source>
        <dbReference type="ARBA" id="ARBA00022741"/>
    </source>
</evidence>
<keyword evidence="15" id="KW-0479">Metal-binding</keyword>
<keyword evidence="9 16" id="KW-0408">Iron</keyword>
<dbReference type="AlphaFoldDB" id="A0A1H6M8H9"/>
<dbReference type="EMBL" id="CDSC02000361">
    <property type="protein sequence ID" value="SEH95271.1"/>
    <property type="molecule type" value="Genomic_DNA"/>
</dbReference>
<evidence type="ECO:0000256" key="14">
    <source>
        <dbReference type="PIRSR" id="PIRSR603373-1"/>
    </source>
</evidence>
<dbReference type="SUPFAM" id="SSF52540">
    <property type="entry name" value="P-loop containing nucleoside triphosphate hydrolases"/>
    <property type="match status" value="1"/>
</dbReference>
<dbReference type="GO" id="GO:0015093">
    <property type="term" value="F:ferrous iron transmembrane transporter activity"/>
    <property type="evidence" value="ECO:0007669"/>
    <property type="project" value="UniProtKB-UniRule"/>
</dbReference>
<dbReference type="InterPro" id="IPR003373">
    <property type="entry name" value="Fe2_transport_prot-B"/>
</dbReference>
<dbReference type="NCBIfam" id="TIGR00437">
    <property type="entry name" value="feoB"/>
    <property type="match status" value="1"/>
</dbReference>
<dbReference type="PROSITE" id="PS51711">
    <property type="entry name" value="G_FEOB"/>
    <property type="match status" value="1"/>
</dbReference>
<organism evidence="18 19">
    <name type="scientific">Bathymodiolus azoricus thioautotrophic gill symbiont</name>
    <dbReference type="NCBI Taxonomy" id="235205"/>
    <lineage>
        <taxon>Bacteria</taxon>
        <taxon>Pseudomonadati</taxon>
        <taxon>Pseudomonadota</taxon>
        <taxon>Gammaproteobacteria</taxon>
        <taxon>sulfur-oxidizing symbionts</taxon>
    </lineage>
</organism>
<evidence type="ECO:0000256" key="5">
    <source>
        <dbReference type="ARBA" id="ARBA00022519"/>
    </source>
</evidence>
<keyword evidence="11 14" id="KW-0342">GTP-binding</keyword>
<protein>
    <recommendedName>
        <fullName evidence="13 16">Ferrous iron transport protein B</fullName>
    </recommendedName>
</protein>
<dbReference type="GO" id="GO:0046872">
    <property type="term" value="F:metal ion binding"/>
    <property type="evidence" value="ECO:0007669"/>
    <property type="project" value="UniProtKB-KW"/>
</dbReference>
<keyword evidence="5" id="KW-0997">Cell inner membrane</keyword>
<dbReference type="InterPro" id="IPR027417">
    <property type="entry name" value="P-loop_NTPase"/>
</dbReference>
<keyword evidence="6 16" id="KW-0812">Transmembrane</keyword>
<gene>
    <name evidence="18" type="ORF">BAZSYMA_ACONTIG00588_2</name>
</gene>
<dbReference type="GO" id="GO:0005886">
    <property type="term" value="C:plasma membrane"/>
    <property type="evidence" value="ECO:0007669"/>
    <property type="project" value="UniProtKB-SubCell"/>
</dbReference>
<proteinExistence type="inferred from homology"/>
<dbReference type="GO" id="GO:0005525">
    <property type="term" value="F:GTP binding"/>
    <property type="evidence" value="ECO:0007669"/>
    <property type="project" value="UniProtKB-KW"/>
</dbReference>
<evidence type="ECO:0000256" key="16">
    <source>
        <dbReference type="RuleBase" id="RU362098"/>
    </source>
</evidence>
<feature type="binding site" evidence="15">
    <location>
        <position position="21"/>
    </location>
    <ligand>
        <name>Mg(2+)</name>
        <dbReference type="ChEBI" id="CHEBI:18420"/>
        <label>2</label>
    </ligand>
</feature>
<dbReference type="InterPro" id="IPR050860">
    <property type="entry name" value="FeoB_GTPase"/>
</dbReference>
<dbReference type="Pfam" id="PF02421">
    <property type="entry name" value="FeoB_N"/>
    <property type="match status" value="1"/>
</dbReference>
<feature type="transmembrane region" description="Helical" evidence="16">
    <location>
        <begin position="404"/>
        <end position="424"/>
    </location>
</feature>
<evidence type="ECO:0000313" key="19">
    <source>
        <dbReference type="Proteomes" id="UP000198988"/>
    </source>
</evidence>
<dbReference type="InterPro" id="IPR011642">
    <property type="entry name" value="Gate_dom"/>
</dbReference>
<comment type="similarity">
    <text evidence="16">Belongs to the TRAFAC class TrmE-Era-EngA-EngB-Septin-like GTPase superfamily. FeoB GTPase (TC 9.A.8) family.</text>
</comment>
<keyword evidence="2 16" id="KW-0813">Transport</keyword>
<feature type="binding site" evidence="14">
    <location>
        <begin position="118"/>
        <end position="121"/>
    </location>
    <ligand>
        <name>GTP</name>
        <dbReference type="ChEBI" id="CHEBI:37565"/>
        <label>1</label>
    </ligand>
</feature>
<feature type="transmembrane region" description="Helical" evidence="16">
    <location>
        <begin position="459"/>
        <end position="480"/>
    </location>
</feature>
<evidence type="ECO:0000256" key="12">
    <source>
        <dbReference type="ARBA" id="ARBA00023136"/>
    </source>
</evidence>
<keyword evidence="3" id="KW-1003">Cell membrane</keyword>
<dbReference type="CDD" id="cd01879">
    <property type="entry name" value="FeoB"/>
    <property type="match status" value="1"/>
</dbReference>
<evidence type="ECO:0000256" key="3">
    <source>
        <dbReference type="ARBA" id="ARBA00022475"/>
    </source>
</evidence>
<comment type="subcellular location">
    <subcellularLocation>
        <location evidence="1 16">Cell inner membrane</location>
        <topology evidence="1 16">Multi-pass membrane protein</topology>
    </subcellularLocation>
</comment>
<feature type="transmembrane region" description="Helical" evidence="16">
    <location>
        <begin position="344"/>
        <end position="362"/>
    </location>
</feature>
<feature type="transmembrane region" description="Helical" evidence="16">
    <location>
        <begin position="285"/>
        <end position="315"/>
    </location>
</feature>
<evidence type="ECO:0000256" key="4">
    <source>
        <dbReference type="ARBA" id="ARBA00022496"/>
    </source>
</evidence>
<dbReference type="InterPro" id="IPR006073">
    <property type="entry name" value="GTP-bd"/>
</dbReference>
<sequence length="746" mass="81729">MTFEKIALIGNPNSGKTTFFNLLTGAKQRTGNWPGVTIDRKEGEFSLANKSYKIVDLPGVYSIKDKESSLDEQIARDFVLNNSEYLYFNIVDGSTLERGLYLTTQLRELGVNVIVFLNMMDIVHKRNMKIDIDALKQSMGCEVIPISLKETLDFSELSQAIQDFNPVIKLVVNYPNDEIEVAQGAGNKVQVELLEAESQFNYANKIANQVIQHSTNFKKTISDKVDKLILGSFTGVPIFLVIMYLLFLVSINFGGALIDFFDITVGVIFVDGMANLLKSIGVSEFLVVIIANGVGGGIQVVATFIPIIAALYLFLTLLEEVGYMTRAAFVMDKFMRRIGLSGKAFIPLIVGFGCNVPGIMAARTLDTHRERITTVLMAPFMSCGARLAVYALFAAAFFPVGGQNIVFALYVIGVLFAILTGLILKRAFKSDNTSDFLMELPNYQLPSFRNLIINTWNKLKAFVLGAGKIIVLVVMIINVVNSIGVDGSFGNQDSKNSLLSKAAQTITPVFRPMGIEDDNWPATVGIITGILAKEVVVGTLDSLYSSIDAEEGVDERKVSEYSLKDGLLQALATIPANFDDALQNLSDPLGLGVLDDTHSQTSAARSQEVSTETFGAMVSRFDGKIGAFSYLLFILLYFPCVAAFGAMMREIGKTWALVGALWATGLAYFSATVFYQVGTFTQHPLYSLLWIGVSFGILTASVMMLTHTGRKASSNVIPIITESTCRHCKPKSKNRTTQPKKYQSKS</sequence>
<keyword evidence="15" id="KW-0460">Magnesium</keyword>
<feature type="binding site" evidence="14">
    <location>
        <begin position="56"/>
        <end position="59"/>
    </location>
    <ligand>
        <name>GTP</name>
        <dbReference type="ChEBI" id="CHEBI:37565"/>
        <label>3</label>
    </ligand>
</feature>
<evidence type="ECO:0000256" key="11">
    <source>
        <dbReference type="ARBA" id="ARBA00023134"/>
    </source>
</evidence>
<accession>A0A1H6M8H9</accession>
<feature type="domain" description="FeoB-type G" evidence="17">
    <location>
        <begin position="3"/>
        <end position="167"/>
    </location>
</feature>
<evidence type="ECO:0000259" key="17">
    <source>
        <dbReference type="PROSITE" id="PS51711"/>
    </source>
</evidence>
<dbReference type="InterPro" id="IPR011640">
    <property type="entry name" value="Fe2_transport_prot_B_C"/>
</dbReference>
<feature type="transmembrane region" description="Helical" evidence="16">
    <location>
        <begin position="374"/>
        <end position="398"/>
    </location>
</feature>
<evidence type="ECO:0000256" key="15">
    <source>
        <dbReference type="PIRSR" id="PIRSR603373-2"/>
    </source>
</evidence>
<comment type="function">
    <text evidence="16">Probable transporter of a GTP-driven Fe(2+) uptake system.</text>
</comment>
<keyword evidence="4 16" id="KW-0410">Iron transport</keyword>
<evidence type="ECO:0000256" key="6">
    <source>
        <dbReference type="ARBA" id="ARBA00022692"/>
    </source>
</evidence>
<keyword evidence="10" id="KW-0406">Ion transport</keyword>
<dbReference type="Pfam" id="PF07670">
    <property type="entry name" value="Gate"/>
    <property type="match status" value="2"/>
</dbReference>
<reference evidence="19" key="1">
    <citation type="submission" date="2016-06" db="EMBL/GenBank/DDBJ databases">
        <authorList>
            <person name="Petersen J."/>
            <person name="Sayavedra L."/>
        </authorList>
    </citation>
    <scope>NUCLEOTIDE SEQUENCE [LARGE SCALE GENOMIC DNA]</scope>
    <source>
        <strain evidence="19">BazSymA</strain>
    </source>
</reference>
<evidence type="ECO:0000256" key="1">
    <source>
        <dbReference type="ARBA" id="ARBA00004429"/>
    </source>
</evidence>
<dbReference type="PRINTS" id="PR00326">
    <property type="entry name" value="GTP1OBG"/>
</dbReference>